<organism evidence="1 2">
    <name type="scientific">Lecanicillium saksenae</name>
    <dbReference type="NCBI Taxonomy" id="468837"/>
    <lineage>
        <taxon>Eukaryota</taxon>
        <taxon>Fungi</taxon>
        <taxon>Dikarya</taxon>
        <taxon>Ascomycota</taxon>
        <taxon>Pezizomycotina</taxon>
        <taxon>Sordariomycetes</taxon>
        <taxon>Hypocreomycetidae</taxon>
        <taxon>Hypocreales</taxon>
        <taxon>Cordycipitaceae</taxon>
        <taxon>Lecanicillium</taxon>
    </lineage>
</organism>
<sequence>MPSRWHHSSAIKHNIVVLDECFPVYPRFDFDYSIKYYTSTRPDQLPSRVKDATIIVTSDTRITREGILSARKLQLVATNSTGTDSIDTTTLRELGIVLCNVPAQSTESVAEHALALYYGLRRNILEMHRLTMEGKAWNIVGKSQLRLQHTRTLPRTNAEETLVVIGYGALGRRVESLGEALGMQTLIAERKAAPTIRPGRVPFLQCLKLGTVFIITAPLNETTRGMMGELEFAAMHPTSLLINVGRGGIINEDALVSALRQGHIGGAAVDVYEDEPATPPNSPLLDPSIPNLLLSPHIAWYSKRTIKNTLLTQKANLEGFVAGKLINVVIPPKANWLTEGRGQGQLSLR</sequence>
<gene>
    <name evidence="1" type="ORF">NLG97_g2851</name>
</gene>
<name>A0ACC1R0E1_9HYPO</name>
<dbReference type="Proteomes" id="UP001148737">
    <property type="component" value="Unassembled WGS sequence"/>
</dbReference>
<comment type="caution">
    <text evidence="1">The sequence shown here is derived from an EMBL/GenBank/DDBJ whole genome shotgun (WGS) entry which is preliminary data.</text>
</comment>
<accession>A0ACC1R0E1</accession>
<protein>
    <submittedName>
        <fullName evidence="1">Uncharacterized protein</fullName>
    </submittedName>
</protein>
<evidence type="ECO:0000313" key="1">
    <source>
        <dbReference type="EMBL" id="KAJ3496174.1"/>
    </source>
</evidence>
<dbReference type="EMBL" id="JANAKD010000213">
    <property type="protein sequence ID" value="KAJ3496174.1"/>
    <property type="molecule type" value="Genomic_DNA"/>
</dbReference>
<proteinExistence type="predicted"/>
<reference evidence="1" key="1">
    <citation type="submission" date="2022-07" db="EMBL/GenBank/DDBJ databases">
        <title>Genome Sequence of Lecanicillium saksenae.</title>
        <authorList>
            <person name="Buettner E."/>
        </authorList>
    </citation>
    <scope>NUCLEOTIDE SEQUENCE</scope>
    <source>
        <strain evidence="1">VT-O1</strain>
    </source>
</reference>
<keyword evidence="2" id="KW-1185">Reference proteome</keyword>
<evidence type="ECO:0000313" key="2">
    <source>
        <dbReference type="Proteomes" id="UP001148737"/>
    </source>
</evidence>